<dbReference type="RefSeq" id="XP_056481150.1">
    <property type="nucleotide sequence ID" value="XM_056637643.1"/>
</dbReference>
<protein>
    <submittedName>
        <fullName evidence="1">Uncharacterized protein</fullName>
    </submittedName>
</protein>
<gene>
    <name evidence="1" type="ORF">N7509_013006</name>
</gene>
<sequence length="76" mass="8149">MARTLRVAILECDTPVAPVVEQVGNYGVIFEALLKKGLVAANSSVDFEISKWNVVGNPVYPNPNDIDAFLLSGSSK</sequence>
<accession>A0A9W9VE26</accession>
<reference evidence="1" key="1">
    <citation type="submission" date="2022-12" db="EMBL/GenBank/DDBJ databases">
        <authorList>
            <person name="Petersen C."/>
        </authorList>
    </citation>
    <scope>NUCLEOTIDE SEQUENCE</scope>
    <source>
        <strain evidence="1">IBT 29677</strain>
    </source>
</reference>
<dbReference type="AlphaFoldDB" id="A0A9W9VE26"/>
<proteinExistence type="predicted"/>
<organism evidence="1 2">
    <name type="scientific">Penicillium cosmopolitanum</name>
    <dbReference type="NCBI Taxonomy" id="1131564"/>
    <lineage>
        <taxon>Eukaryota</taxon>
        <taxon>Fungi</taxon>
        <taxon>Dikarya</taxon>
        <taxon>Ascomycota</taxon>
        <taxon>Pezizomycotina</taxon>
        <taxon>Eurotiomycetes</taxon>
        <taxon>Eurotiomycetidae</taxon>
        <taxon>Eurotiales</taxon>
        <taxon>Aspergillaceae</taxon>
        <taxon>Penicillium</taxon>
    </lineage>
</organism>
<dbReference type="Proteomes" id="UP001147747">
    <property type="component" value="Unassembled WGS sequence"/>
</dbReference>
<evidence type="ECO:0000313" key="1">
    <source>
        <dbReference type="EMBL" id="KAJ5376120.1"/>
    </source>
</evidence>
<dbReference type="OrthoDB" id="92161at2759"/>
<comment type="caution">
    <text evidence="1">The sequence shown here is derived from an EMBL/GenBank/DDBJ whole genome shotgun (WGS) entry which is preliminary data.</text>
</comment>
<reference evidence="1" key="2">
    <citation type="journal article" date="2023" name="IMA Fungus">
        <title>Comparative genomic study of the Penicillium genus elucidates a diverse pangenome and 15 lateral gene transfer events.</title>
        <authorList>
            <person name="Petersen C."/>
            <person name="Sorensen T."/>
            <person name="Nielsen M.R."/>
            <person name="Sondergaard T.E."/>
            <person name="Sorensen J.L."/>
            <person name="Fitzpatrick D.A."/>
            <person name="Frisvad J.C."/>
            <person name="Nielsen K.L."/>
        </authorList>
    </citation>
    <scope>NUCLEOTIDE SEQUENCE</scope>
    <source>
        <strain evidence="1">IBT 29677</strain>
    </source>
</reference>
<keyword evidence="2" id="KW-1185">Reference proteome</keyword>
<dbReference type="EMBL" id="JAPZBU010000012">
    <property type="protein sequence ID" value="KAJ5376120.1"/>
    <property type="molecule type" value="Genomic_DNA"/>
</dbReference>
<evidence type="ECO:0000313" key="2">
    <source>
        <dbReference type="Proteomes" id="UP001147747"/>
    </source>
</evidence>
<dbReference type="GeneID" id="81376623"/>
<name>A0A9W9VE26_9EURO</name>